<evidence type="ECO:0000313" key="2">
    <source>
        <dbReference type="EMBL" id="GIY31525.1"/>
    </source>
</evidence>
<dbReference type="Proteomes" id="UP001054945">
    <property type="component" value="Unassembled WGS sequence"/>
</dbReference>
<feature type="compositionally biased region" description="Low complexity" evidence="1">
    <location>
        <begin position="68"/>
        <end position="81"/>
    </location>
</feature>
<evidence type="ECO:0000313" key="3">
    <source>
        <dbReference type="Proteomes" id="UP001054945"/>
    </source>
</evidence>
<dbReference type="EMBL" id="BPLR01009388">
    <property type="protein sequence ID" value="GIY31525.1"/>
    <property type="molecule type" value="Genomic_DNA"/>
</dbReference>
<comment type="caution">
    <text evidence="2">The sequence shown here is derived from an EMBL/GenBank/DDBJ whole genome shotgun (WGS) entry which is preliminary data.</text>
</comment>
<dbReference type="AlphaFoldDB" id="A0AAV4SCX0"/>
<proteinExistence type="predicted"/>
<accession>A0AAV4SCX0</accession>
<sequence length="127" mass="14105">MPRKDVEKSIFHSISLEPLDIADALALSSGPWKPLVILSPEGSDISPTRYPNLVKWKTSRRNQTGRRSLSSPTPGSVLSSSDKIRPSQTPLGLSPPFLPHLSNQLQRKPVLQYLLSANFMELTSYTH</sequence>
<gene>
    <name evidence="2" type="ORF">CEXT_408371</name>
</gene>
<protein>
    <submittedName>
        <fullName evidence="2">Uncharacterized protein</fullName>
    </submittedName>
</protein>
<evidence type="ECO:0000256" key="1">
    <source>
        <dbReference type="SAM" id="MobiDB-lite"/>
    </source>
</evidence>
<reference evidence="2 3" key="1">
    <citation type="submission" date="2021-06" db="EMBL/GenBank/DDBJ databases">
        <title>Caerostris extrusa draft genome.</title>
        <authorList>
            <person name="Kono N."/>
            <person name="Arakawa K."/>
        </authorList>
    </citation>
    <scope>NUCLEOTIDE SEQUENCE [LARGE SCALE GENOMIC DNA]</scope>
</reference>
<name>A0AAV4SCX0_CAEEX</name>
<feature type="region of interest" description="Disordered" evidence="1">
    <location>
        <begin position="56"/>
        <end position="97"/>
    </location>
</feature>
<keyword evidence="3" id="KW-1185">Reference proteome</keyword>
<organism evidence="2 3">
    <name type="scientific">Caerostris extrusa</name>
    <name type="common">Bark spider</name>
    <name type="synonym">Caerostris bankana</name>
    <dbReference type="NCBI Taxonomy" id="172846"/>
    <lineage>
        <taxon>Eukaryota</taxon>
        <taxon>Metazoa</taxon>
        <taxon>Ecdysozoa</taxon>
        <taxon>Arthropoda</taxon>
        <taxon>Chelicerata</taxon>
        <taxon>Arachnida</taxon>
        <taxon>Araneae</taxon>
        <taxon>Araneomorphae</taxon>
        <taxon>Entelegynae</taxon>
        <taxon>Araneoidea</taxon>
        <taxon>Araneidae</taxon>
        <taxon>Caerostris</taxon>
    </lineage>
</organism>